<evidence type="ECO:0000256" key="2">
    <source>
        <dbReference type="ARBA" id="ARBA00022801"/>
    </source>
</evidence>
<dbReference type="NCBIfam" id="TIGR00370">
    <property type="entry name" value="5-oxoprolinase subunit PxpB"/>
    <property type="match status" value="1"/>
</dbReference>
<dbReference type="Pfam" id="PF02682">
    <property type="entry name" value="CT_C_D"/>
    <property type="match status" value="1"/>
</dbReference>
<dbReference type="Proteomes" id="UP000078070">
    <property type="component" value="Chromosome"/>
</dbReference>
<evidence type="ECO:0000256" key="3">
    <source>
        <dbReference type="ARBA" id="ARBA00022840"/>
    </source>
</evidence>
<reference evidence="6" key="1">
    <citation type="submission" date="2016-05" db="EMBL/GenBank/DDBJ databases">
        <authorList>
            <person name="Baek K."/>
            <person name="Yang S.-J."/>
        </authorList>
    </citation>
    <scope>NUCLEOTIDE SEQUENCE [LARGE SCALE GENOMIC DNA]</scope>
    <source>
        <strain evidence="6">ST58-10</strain>
    </source>
</reference>
<dbReference type="STRING" id="1821621.A8C75_04610"/>
<dbReference type="GO" id="GO:0005524">
    <property type="term" value="F:ATP binding"/>
    <property type="evidence" value="ECO:0007669"/>
    <property type="project" value="UniProtKB-KW"/>
</dbReference>
<dbReference type="SUPFAM" id="SSF160467">
    <property type="entry name" value="PH0987 N-terminal domain-like"/>
    <property type="match status" value="1"/>
</dbReference>
<gene>
    <name evidence="5" type="ORF">A8C75_04610</name>
</gene>
<dbReference type="SMART" id="SM00796">
    <property type="entry name" value="AHS1"/>
    <property type="match status" value="1"/>
</dbReference>
<protein>
    <submittedName>
        <fullName evidence="5">Allophanate hydrolase</fullName>
    </submittedName>
</protein>
<evidence type="ECO:0000313" key="5">
    <source>
        <dbReference type="EMBL" id="ANG61831.1"/>
    </source>
</evidence>
<organism evidence="5 6">
    <name type="scientific">Marinobacterium aestuarii</name>
    <dbReference type="NCBI Taxonomy" id="1821621"/>
    <lineage>
        <taxon>Bacteria</taxon>
        <taxon>Pseudomonadati</taxon>
        <taxon>Pseudomonadota</taxon>
        <taxon>Gammaproteobacteria</taxon>
        <taxon>Oceanospirillales</taxon>
        <taxon>Oceanospirillaceae</taxon>
        <taxon>Marinobacterium</taxon>
    </lineage>
</organism>
<keyword evidence="3" id="KW-0067">ATP-binding</keyword>
<dbReference type="InterPro" id="IPR010016">
    <property type="entry name" value="PxpB"/>
</dbReference>
<dbReference type="InterPro" id="IPR029000">
    <property type="entry name" value="Cyclophilin-like_dom_sf"/>
</dbReference>
<dbReference type="EMBL" id="CP015839">
    <property type="protein sequence ID" value="ANG61831.1"/>
    <property type="molecule type" value="Genomic_DNA"/>
</dbReference>
<dbReference type="KEGG" id="mars:A8C75_04610"/>
<dbReference type="PANTHER" id="PTHR34698:SF2">
    <property type="entry name" value="5-OXOPROLINASE SUBUNIT B"/>
    <property type="match status" value="1"/>
</dbReference>
<keyword evidence="6" id="KW-1185">Reference proteome</keyword>
<sequence>MKLESVNENTLLISLGDEICDAIAQRVRLVLDGIRRELAECVIDLVPSYTSILLSFDLRRIDHLGMQSRLRVLMQRLELADDSPLEVRELVLPVYYGEEVALDMAAICQHLGLSSDEVIALHSSVSYRVYAIGFSPGFAFLGNTDPRLCMPRKTTPRLKVPRGSLGIADNQTAIYPSVTPGGWQLIGRTPRQMIDWNSRSLALMEVGDRVRFEPVSRQEYLSLGGQFDEL</sequence>
<proteinExistence type="predicted"/>
<dbReference type="OrthoDB" id="9778567at2"/>
<dbReference type="Gene3D" id="2.40.100.10">
    <property type="entry name" value="Cyclophilin-like"/>
    <property type="match status" value="1"/>
</dbReference>
<keyword evidence="2 5" id="KW-0378">Hydrolase</keyword>
<dbReference type="PANTHER" id="PTHR34698">
    <property type="entry name" value="5-OXOPROLINASE SUBUNIT B"/>
    <property type="match status" value="1"/>
</dbReference>
<evidence type="ECO:0000259" key="4">
    <source>
        <dbReference type="SMART" id="SM00796"/>
    </source>
</evidence>
<dbReference type="Gene3D" id="3.30.1360.40">
    <property type="match status" value="1"/>
</dbReference>
<dbReference type="InterPro" id="IPR003833">
    <property type="entry name" value="CT_C_D"/>
</dbReference>
<dbReference type="AlphaFoldDB" id="A0A1A9EW20"/>
<feature type="domain" description="Carboxyltransferase" evidence="4">
    <location>
        <begin position="1"/>
        <end position="204"/>
    </location>
</feature>
<evidence type="ECO:0000313" key="6">
    <source>
        <dbReference type="Proteomes" id="UP000078070"/>
    </source>
</evidence>
<reference evidence="5 6" key="2">
    <citation type="journal article" date="2018" name="Int. J. Syst. Evol. Microbiol.">
        <title>Marinobacterium aestuarii sp. nov., a benzene-degrading marine bacterium isolated from estuary sediment.</title>
        <authorList>
            <person name="Bae S.S."/>
            <person name="Jung J."/>
            <person name="Chung D."/>
            <person name="Baek K."/>
        </authorList>
    </citation>
    <scope>NUCLEOTIDE SEQUENCE [LARGE SCALE GENOMIC DNA]</scope>
    <source>
        <strain evidence="5 6">ST58-10</strain>
    </source>
</reference>
<dbReference type="RefSeq" id="WP_067378783.1">
    <property type="nucleotide sequence ID" value="NZ_CP015839.1"/>
</dbReference>
<dbReference type="GO" id="GO:0016787">
    <property type="term" value="F:hydrolase activity"/>
    <property type="evidence" value="ECO:0007669"/>
    <property type="project" value="UniProtKB-KW"/>
</dbReference>
<keyword evidence="1" id="KW-0547">Nucleotide-binding</keyword>
<name>A0A1A9EW20_9GAMM</name>
<evidence type="ECO:0000256" key="1">
    <source>
        <dbReference type="ARBA" id="ARBA00022741"/>
    </source>
</evidence>
<accession>A0A1A9EW20</accession>
<dbReference type="SUPFAM" id="SSF50891">
    <property type="entry name" value="Cyclophilin-like"/>
    <property type="match status" value="1"/>
</dbReference>